<organism evidence="2 3">
    <name type="scientific">Meloidogyne graminicola</name>
    <dbReference type="NCBI Taxonomy" id="189291"/>
    <lineage>
        <taxon>Eukaryota</taxon>
        <taxon>Metazoa</taxon>
        <taxon>Ecdysozoa</taxon>
        <taxon>Nematoda</taxon>
        <taxon>Chromadorea</taxon>
        <taxon>Rhabditida</taxon>
        <taxon>Tylenchina</taxon>
        <taxon>Tylenchomorpha</taxon>
        <taxon>Tylenchoidea</taxon>
        <taxon>Meloidogynidae</taxon>
        <taxon>Meloidogyninae</taxon>
        <taxon>Meloidogyne</taxon>
    </lineage>
</organism>
<reference evidence="2" key="1">
    <citation type="journal article" date="2020" name="Ecol. Evol.">
        <title>Genome structure and content of the rice root-knot nematode (Meloidogyne graminicola).</title>
        <authorList>
            <person name="Phan N.T."/>
            <person name="Danchin E.G.J."/>
            <person name="Klopp C."/>
            <person name="Perfus-Barbeoch L."/>
            <person name="Kozlowski D.K."/>
            <person name="Koutsovoulos G.D."/>
            <person name="Lopez-Roques C."/>
            <person name="Bouchez O."/>
            <person name="Zahm M."/>
            <person name="Besnard G."/>
            <person name="Bellafiore S."/>
        </authorList>
    </citation>
    <scope>NUCLEOTIDE SEQUENCE</scope>
    <source>
        <strain evidence="2">VN-18</strain>
    </source>
</reference>
<dbReference type="EMBL" id="JABEBT010000133">
    <property type="protein sequence ID" value="KAF7629995.1"/>
    <property type="molecule type" value="Genomic_DNA"/>
</dbReference>
<evidence type="ECO:0000313" key="2">
    <source>
        <dbReference type="EMBL" id="KAF7629995.1"/>
    </source>
</evidence>
<dbReference type="Pfam" id="PF23387">
    <property type="entry name" value="TPR_IFT80_172"/>
    <property type="match status" value="1"/>
</dbReference>
<dbReference type="PANTHER" id="PTHR24098:SF0">
    <property type="entry name" value="OUTER SEGMENT 5"/>
    <property type="match status" value="1"/>
</dbReference>
<evidence type="ECO:0000313" key="3">
    <source>
        <dbReference type="Proteomes" id="UP000605970"/>
    </source>
</evidence>
<dbReference type="GO" id="GO:0060271">
    <property type="term" value="P:cilium assembly"/>
    <property type="evidence" value="ECO:0007669"/>
    <property type="project" value="TreeGrafter"/>
</dbReference>
<dbReference type="Proteomes" id="UP000605970">
    <property type="component" value="Unassembled WGS sequence"/>
</dbReference>
<sequence>MFVYQHYNFFIGNIITIRRSDGSLFVYYIPPFITALIKCTKHHQWEKALHFLWATLAGLALFEKSFKIAEICYGQLKEAEKLNSLVELRSNSNIQIQSFQTALFGGRLREAETALLKSGHLFRAIMLNLSVFRFERALELALNSSEKQNTGSKEHLDIVIGYRQRYLNLLGYSETNSKFLKYLSQVEVDWPHIFEKISENDAKDQRQWAATTGGAFDAEKTISRFNKLLAFSNFSTRESSDKDFAAPIISCKIKILIINFYINPKIN</sequence>
<dbReference type="GO" id="GO:0005929">
    <property type="term" value="C:cilium"/>
    <property type="evidence" value="ECO:0007669"/>
    <property type="project" value="TreeGrafter"/>
</dbReference>
<dbReference type="InterPro" id="IPR056157">
    <property type="entry name" value="TPR_IFT80_172_dom"/>
</dbReference>
<dbReference type="GO" id="GO:0030992">
    <property type="term" value="C:intraciliary transport particle B"/>
    <property type="evidence" value="ECO:0007669"/>
    <property type="project" value="TreeGrafter"/>
</dbReference>
<keyword evidence="3" id="KW-1185">Reference proteome</keyword>
<protein>
    <recommendedName>
        <fullName evidence="1">IFT80/172/WDR35 TPR domain-containing protein</fullName>
    </recommendedName>
</protein>
<gene>
    <name evidence="2" type="ORF">Mgra_00009024</name>
</gene>
<name>A0A8S9ZE44_9BILA</name>
<evidence type="ECO:0000259" key="1">
    <source>
        <dbReference type="Pfam" id="PF23387"/>
    </source>
</evidence>
<feature type="domain" description="IFT80/172/WDR35 TPR" evidence="1">
    <location>
        <begin position="52"/>
        <end position="205"/>
    </location>
</feature>
<dbReference type="OrthoDB" id="408728at2759"/>
<dbReference type="AlphaFoldDB" id="A0A8S9ZE44"/>
<comment type="caution">
    <text evidence="2">The sequence shown here is derived from an EMBL/GenBank/DDBJ whole genome shotgun (WGS) entry which is preliminary data.</text>
</comment>
<dbReference type="Gene3D" id="1.25.40.470">
    <property type="match status" value="1"/>
</dbReference>
<proteinExistence type="predicted"/>
<accession>A0A8S9ZE44</accession>
<dbReference type="PANTHER" id="PTHR24098">
    <property type="entry name" value="OUTER SEGMENT 5"/>
    <property type="match status" value="1"/>
</dbReference>